<protein>
    <recommendedName>
        <fullName evidence="2">Flagellar motor switch protein FliG middle domain-containing protein</fullName>
    </recommendedName>
</protein>
<proteinExistence type="predicted"/>
<dbReference type="GO" id="GO:0006935">
    <property type="term" value="P:chemotaxis"/>
    <property type="evidence" value="ECO:0007669"/>
    <property type="project" value="InterPro"/>
</dbReference>
<dbReference type="AlphaFoldDB" id="A0A7J0BVJ7"/>
<feature type="region of interest" description="Disordered" evidence="1">
    <location>
        <begin position="222"/>
        <end position="300"/>
    </location>
</feature>
<feature type="compositionally biased region" description="Polar residues" evidence="1">
    <location>
        <begin position="252"/>
        <end position="261"/>
    </location>
</feature>
<feature type="region of interest" description="Disordered" evidence="1">
    <location>
        <begin position="1"/>
        <end position="71"/>
    </location>
</feature>
<evidence type="ECO:0000259" key="2">
    <source>
        <dbReference type="Pfam" id="PF14841"/>
    </source>
</evidence>
<dbReference type="RefSeq" id="WP_174409830.1">
    <property type="nucleotide sequence ID" value="NZ_BLVP01000008.1"/>
</dbReference>
<comment type="caution">
    <text evidence="3">The sequence shown here is derived from an EMBL/GenBank/DDBJ whole genome shotgun (WGS) entry which is preliminary data.</text>
</comment>
<feature type="compositionally biased region" description="Low complexity" evidence="1">
    <location>
        <begin position="719"/>
        <end position="737"/>
    </location>
</feature>
<dbReference type="InterPro" id="IPR000090">
    <property type="entry name" value="Flg_Motor_Flig"/>
</dbReference>
<sequence length="830" mass="88726">MKRKRQGRKVIQLFGARGGVKPGSGASGEDAPARPHGQKQGVPQHNASAHGHSAQSSQSGQFSQSGQSVLDGADMDDLFHQLSMMATPDAPEFEPWPDMQGAVPPSGTGEAGHPPDARTVNRAESTGRRVMPDGFAFPALDRMAARMASAMARRLHSLSTRRWQVLPATARRVRFAAWSRFSASLTATVQMLPLEGVALLGADAPLTHLLATRLLDRGPERRFADPLPVSAIPSVTSPAPMPEKGPGHGPDSGNTQDNPSGVTPHIPSAIPEDIRPVVEPPPLPRSLQSESSHASPNTSLGTVQAVHDGAAHAATSVQAVAAYCLHAFQLDWEWAMAPYFEVETVRCRLIGPGEPVVELGELAELDEPGESGDVGDVGEAGEEDECVLVTFAVSDGERSGRMLLLFPLTMLRPLGAMLAEPARLLMPSYTETDDEAFARLRSLDDAALAAELRTAHPLLAAVVLFRMADERRGRVLQLLEPAMREELVRRMGRRASMLRTLSVEQRTVVRTLLLGETHAAHVLRMCTPEAAARFLSLVATLPSLFPAQASQILAEGAPGMMCSTPLVVDSGMVTRLLMRSFTPAEAAKVRARLKSGGYALPFNCLRRCTPSGIADLLRMECLGGAALVLRHLLRIDPGLAAEVFSLLDETMRPGILERVAQPRSIAADVLHAVENALCRELFRCGSWEYGRSERDAGDVTPGNPVQEKHTGRAAGGGLAQNRQAEQEQNGQEQNEQEQNGKEQSRQEQDGRPEYAVRAAHAVRAAPAGTAQSRAASGVAGSNPCPDCPEGSASDACLLMAALPADERGRLAERLTQAGVALPADCLPFQQ</sequence>
<feature type="compositionally biased region" description="Gly residues" evidence="1">
    <location>
        <begin position="16"/>
        <end position="26"/>
    </location>
</feature>
<dbReference type="GO" id="GO:0003774">
    <property type="term" value="F:cytoskeletal motor activity"/>
    <property type="evidence" value="ECO:0007669"/>
    <property type="project" value="InterPro"/>
</dbReference>
<dbReference type="GO" id="GO:0071973">
    <property type="term" value="P:bacterial-type flagellum-dependent cell motility"/>
    <property type="evidence" value="ECO:0007669"/>
    <property type="project" value="InterPro"/>
</dbReference>
<dbReference type="PANTHER" id="PTHR30534:SF0">
    <property type="entry name" value="FLAGELLAR MOTOR SWITCH PROTEIN FLIG"/>
    <property type="match status" value="1"/>
</dbReference>
<gene>
    <name evidence="3" type="ORF">DSM19430T_18850</name>
</gene>
<dbReference type="EMBL" id="BLVP01000008">
    <property type="protein sequence ID" value="GFM37201.1"/>
    <property type="molecule type" value="Genomic_DNA"/>
</dbReference>
<feature type="compositionally biased region" description="Polar residues" evidence="1">
    <location>
        <begin position="286"/>
        <end position="300"/>
    </location>
</feature>
<dbReference type="Pfam" id="PF14841">
    <property type="entry name" value="FliG_M"/>
    <property type="match status" value="1"/>
</dbReference>
<keyword evidence="4" id="KW-1185">Reference proteome</keyword>
<dbReference type="PANTHER" id="PTHR30534">
    <property type="entry name" value="FLAGELLAR MOTOR SWITCH PROTEIN FLIG"/>
    <property type="match status" value="1"/>
</dbReference>
<feature type="compositionally biased region" description="Low complexity" evidence="1">
    <location>
        <begin position="755"/>
        <end position="770"/>
    </location>
</feature>
<reference evidence="3 4" key="1">
    <citation type="submission" date="2020-05" db="EMBL/GenBank/DDBJ databases">
        <title>Draft genome sequence of Desulfovibrio psychrotolerans JS1T.</title>
        <authorList>
            <person name="Ueno A."/>
            <person name="Tamazawa S."/>
            <person name="Tamamura S."/>
            <person name="Murakami T."/>
            <person name="Kiyama T."/>
            <person name="Inomata H."/>
            <person name="Amano Y."/>
            <person name="Miyakawa K."/>
            <person name="Tamaki H."/>
            <person name="Naganuma T."/>
            <person name="Kaneko K."/>
        </authorList>
    </citation>
    <scope>NUCLEOTIDE SEQUENCE [LARGE SCALE GENOMIC DNA]</scope>
    <source>
        <strain evidence="3 4">JS1</strain>
    </source>
</reference>
<name>A0A7J0BVJ7_9BACT</name>
<accession>A0A7J0BVJ7</accession>
<dbReference type="SUPFAM" id="SSF48029">
    <property type="entry name" value="FliG"/>
    <property type="match status" value="1"/>
</dbReference>
<feature type="domain" description="Flagellar motor switch protein FliG middle" evidence="2">
    <location>
        <begin position="611"/>
        <end position="681"/>
    </location>
</feature>
<evidence type="ECO:0000313" key="4">
    <source>
        <dbReference type="Proteomes" id="UP000503820"/>
    </source>
</evidence>
<feature type="region of interest" description="Disordered" evidence="1">
    <location>
        <begin position="693"/>
        <end position="786"/>
    </location>
</feature>
<feature type="compositionally biased region" description="Low complexity" evidence="1">
    <location>
        <begin position="44"/>
        <end position="68"/>
    </location>
</feature>
<organism evidence="3 4">
    <name type="scientific">Desulfovibrio psychrotolerans</name>
    <dbReference type="NCBI Taxonomy" id="415242"/>
    <lineage>
        <taxon>Bacteria</taxon>
        <taxon>Pseudomonadati</taxon>
        <taxon>Thermodesulfobacteriota</taxon>
        <taxon>Desulfovibrionia</taxon>
        <taxon>Desulfovibrionales</taxon>
        <taxon>Desulfovibrionaceae</taxon>
        <taxon>Desulfovibrio</taxon>
    </lineage>
</organism>
<evidence type="ECO:0000256" key="1">
    <source>
        <dbReference type="SAM" id="MobiDB-lite"/>
    </source>
</evidence>
<dbReference type="Gene3D" id="1.10.220.30">
    <property type="match status" value="2"/>
</dbReference>
<feature type="compositionally biased region" description="Basic and acidic residues" evidence="1">
    <location>
        <begin position="738"/>
        <end position="754"/>
    </location>
</feature>
<dbReference type="InterPro" id="IPR032779">
    <property type="entry name" value="FliG_M"/>
</dbReference>
<dbReference type="Proteomes" id="UP000503820">
    <property type="component" value="Unassembled WGS sequence"/>
</dbReference>
<dbReference type="GO" id="GO:0009288">
    <property type="term" value="C:bacterial-type flagellum"/>
    <property type="evidence" value="ECO:0007669"/>
    <property type="project" value="InterPro"/>
</dbReference>
<dbReference type="InterPro" id="IPR011002">
    <property type="entry name" value="FliG_a-hlx"/>
</dbReference>
<feature type="region of interest" description="Disordered" evidence="1">
    <location>
        <begin position="88"/>
        <end position="118"/>
    </location>
</feature>
<evidence type="ECO:0000313" key="3">
    <source>
        <dbReference type="EMBL" id="GFM37201.1"/>
    </source>
</evidence>